<proteinExistence type="predicted"/>
<feature type="compositionally biased region" description="Low complexity" evidence="1">
    <location>
        <begin position="193"/>
        <end position="218"/>
    </location>
</feature>
<organism evidence="3 4">
    <name type="scientific">Stemphylium lycopersici</name>
    <name type="common">Tomato gray leaf spot disease fungus</name>
    <name type="synonym">Thyrospora lycopersici</name>
    <dbReference type="NCBI Taxonomy" id="183478"/>
    <lineage>
        <taxon>Eukaryota</taxon>
        <taxon>Fungi</taxon>
        <taxon>Dikarya</taxon>
        <taxon>Ascomycota</taxon>
        <taxon>Pezizomycotina</taxon>
        <taxon>Dothideomycetes</taxon>
        <taxon>Pleosporomycetidae</taxon>
        <taxon>Pleosporales</taxon>
        <taxon>Pleosporineae</taxon>
        <taxon>Pleosporaceae</taxon>
        <taxon>Stemphylium</taxon>
    </lineage>
</organism>
<feature type="region of interest" description="Disordered" evidence="1">
    <location>
        <begin position="178"/>
        <end position="227"/>
    </location>
</feature>
<evidence type="ECO:0000313" key="3">
    <source>
        <dbReference type="EMBL" id="RAR14512.1"/>
    </source>
</evidence>
<keyword evidence="2" id="KW-0732">Signal</keyword>
<feature type="signal peptide" evidence="2">
    <location>
        <begin position="1"/>
        <end position="16"/>
    </location>
</feature>
<feature type="chain" id="PRO_5016742697" evidence="2">
    <location>
        <begin position="17"/>
        <end position="247"/>
    </location>
</feature>
<dbReference type="Proteomes" id="UP000249619">
    <property type="component" value="Unassembled WGS sequence"/>
</dbReference>
<gene>
    <name evidence="3" type="ORF">DDE83_002084</name>
</gene>
<evidence type="ECO:0000313" key="4">
    <source>
        <dbReference type="Proteomes" id="UP000249619"/>
    </source>
</evidence>
<dbReference type="OrthoDB" id="3795220at2759"/>
<dbReference type="AlphaFoldDB" id="A0A364NB74"/>
<name>A0A364NB74_STELY</name>
<accession>A0A364NB74</accession>
<comment type="caution">
    <text evidence="3">The sequence shown here is derived from an EMBL/GenBank/DDBJ whole genome shotgun (WGS) entry which is preliminary data.</text>
</comment>
<keyword evidence="4" id="KW-1185">Reference proteome</keyword>
<evidence type="ECO:0000256" key="2">
    <source>
        <dbReference type="SAM" id="SignalP"/>
    </source>
</evidence>
<evidence type="ECO:0000256" key="1">
    <source>
        <dbReference type="SAM" id="MobiDB-lite"/>
    </source>
</evidence>
<sequence length="247" mass="24881">MSKFFSTALFVSCATAQMTTSAWMPGSEGSDVTYEASVMNVDNDRTTLSVSFPGLSDVTDIVDQMAQTVTLGGNTYYAFNAEAADEGITVNVAGECTRKNTDAEEATCTMTTKGLEDALSSVCEGPDAISELCTDGAFDTSMTTTLPAGYFGMAEIVITAGGDSLPDASAAATASASSATATASESDDSKSVTASETDSPTSSSTEEAASSGASQTSESPEEATGAAPMMTMVPALAGLGAAAAFFL</sequence>
<reference evidence="4" key="1">
    <citation type="submission" date="2018-05" db="EMBL/GenBank/DDBJ databases">
        <title>Draft genome sequence of Stemphylium lycopersici strain CIDEFI 213.</title>
        <authorList>
            <person name="Medina R."/>
            <person name="Franco M.E.E."/>
            <person name="Lucentini C.G."/>
            <person name="Saparrat M.C.N."/>
            <person name="Balatti P.A."/>
        </authorList>
    </citation>
    <scope>NUCLEOTIDE SEQUENCE [LARGE SCALE GENOMIC DNA]</scope>
    <source>
        <strain evidence="4">CIDEFI 213</strain>
    </source>
</reference>
<dbReference type="EMBL" id="QGDH01000021">
    <property type="protein sequence ID" value="RAR14512.1"/>
    <property type="molecule type" value="Genomic_DNA"/>
</dbReference>
<protein>
    <submittedName>
        <fullName evidence="3">Uncharacterized protein</fullName>
    </submittedName>
</protein>